<dbReference type="GO" id="GO:0045454">
    <property type="term" value="P:cell redox homeostasis"/>
    <property type="evidence" value="ECO:0007669"/>
    <property type="project" value="TreeGrafter"/>
</dbReference>
<feature type="compositionally biased region" description="Pro residues" evidence="12">
    <location>
        <begin position="1"/>
        <end position="23"/>
    </location>
</feature>
<dbReference type="GO" id="GO:0005829">
    <property type="term" value="C:cytosol"/>
    <property type="evidence" value="ECO:0007669"/>
    <property type="project" value="TreeGrafter"/>
</dbReference>
<evidence type="ECO:0000256" key="6">
    <source>
        <dbReference type="ARBA" id="ARBA00060973"/>
    </source>
</evidence>
<evidence type="ECO:0000256" key="10">
    <source>
        <dbReference type="ARBA" id="ARBA00082991"/>
    </source>
</evidence>
<dbReference type="InterPro" id="IPR036249">
    <property type="entry name" value="Thioredoxin-like_sf"/>
</dbReference>
<organism evidence="14 15">
    <name type="scientific">Catenulispora acidiphila (strain DSM 44928 / JCM 14897 / NBRC 102108 / NRRL B-24433 / ID139908)</name>
    <dbReference type="NCBI Taxonomy" id="479433"/>
    <lineage>
        <taxon>Bacteria</taxon>
        <taxon>Bacillati</taxon>
        <taxon>Actinomycetota</taxon>
        <taxon>Actinomycetes</taxon>
        <taxon>Catenulisporales</taxon>
        <taxon>Catenulisporaceae</taxon>
        <taxon>Catenulispora</taxon>
    </lineage>
</organism>
<proteinExistence type="inferred from homology"/>
<evidence type="ECO:0000256" key="4">
    <source>
        <dbReference type="ARBA" id="ARBA00052774"/>
    </source>
</evidence>
<name>C7QA83_CATAD</name>
<dbReference type="EC" id="1.11.1.29" evidence="8"/>
<sequence length="215" mass="22246">MSSPNGPPDGGPSIHPPSSPVPSDPVGSSGSGTGGPGTGGFGTGGPEPASEPGSQDRAEQPPPPRAGDRAPVFTLTDQHGQSVSLTDFRGKQAVLLVFYPFAFSRVCGSELQAIHESVEDFQNERVQVLAASCDALYSLRAYADEAGFGFPLLADHWPHGGAARAYGVFDAERGCAVRGTFLIDHEGVVRWTVVNGLADARSLDDYRAALAAAGV</sequence>
<comment type="catalytic activity">
    <reaction evidence="4">
        <text>[mycoredoxin]-L-dithiol + a hydroperoxide = [mycoredoxin]-L-disulfide + an alcohol + H2O</text>
        <dbReference type="Rhea" id="RHEA:62640"/>
        <dbReference type="Rhea" id="RHEA-COMP:16137"/>
        <dbReference type="Rhea" id="RHEA-COMP:16138"/>
        <dbReference type="ChEBI" id="CHEBI:15377"/>
        <dbReference type="ChEBI" id="CHEBI:29950"/>
        <dbReference type="ChEBI" id="CHEBI:30879"/>
        <dbReference type="ChEBI" id="CHEBI:35924"/>
        <dbReference type="ChEBI" id="CHEBI:50058"/>
        <dbReference type="EC" id="1.11.1.29"/>
    </reaction>
</comment>
<dbReference type="SUPFAM" id="SSF52833">
    <property type="entry name" value="Thioredoxin-like"/>
    <property type="match status" value="1"/>
</dbReference>
<dbReference type="STRING" id="479433.Caci_1560"/>
<evidence type="ECO:0000256" key="3">
    <source>
        <dbReference type="ARBA" id="ARBA00032824"/>
    </source>
</evidence>
<feature type="domain" description="Thioredoxin" evidence="13">
    <location>
        <begin position="64"/>
        <end position="215"/>
    </location>
</feature>
<dbReference type="GO" id="GO:0008379">
    <property type="term" value="F:thioredoxin peroxidase activity"/>
    <property type="evidence" value="ECO:0007669"/>
    <property type="project" value="TreeGrafter"/>
</dbReference>
<feature type="region of interest" description="Disordered" evidence="12">
    <location>
        <begin position="1"/>
        <end position="71"/>
    </location>
</feature>
<dbReference type="GO" id="GO:0042744">
    <property type="term" value="P:hydrogen peroxide catabolic process"/>
    <property type="evidence" value="ECO:0007669"/>
    <property type="project" value="TreeGrafter"/>
</dbReference>
<comment type="similarity">
    <text evidence="1">Belongs to the peroxiredoxin family. AhpC/Prx1 subfamily.</text>
</comment>
<dbReference type="AlphaFoldDB" id="C7QA83"/>
<dbReference type="EMBL" id="CP001700">
    <property type="protein sequence ID" value="ACU70481.1"/>
    <property type="molecule type" value="Genomic_DNA"/>
</dbReference>
<evidence type="ECO:0000256" key="11">
    <source>
        <dbReference type="ARBA" id="ARBA00083736"/>
    </source>
</evidence>
<evidence type="ECO:0000256" key="12">
    <source>
        <dbReference type="SAM" id="MobiDB-lite"/>
    </source>
</evidence>
<dbReference type="InParanoid" id="C7QA83"/>
<evidence type="ECO:0000256" key="7">
    <source>
        <dbReference type="ARBA" id="ARBA00065226"/>
    </source>
</evidence>
<dbReference type="HOGENOM" id="CLU_042529_14_2_11"/>
<dbReference type="PROSITE" id="PS51352">
    <property type="entry name" value="THIOREDOXIN_2"/>
    <property type="match status" value="1"/>
</dbReference>
<dbReference type="InterPro" id="IPR000866">
    <property type="entry name" value="AhpC/TSA"/>
</dbReference>
<dbReference type="GO" id="GO:0006979">
    <property type="term" value="P:response to oxidative stress"/>
    <property type="evidence" value="ECO:0007669"/>
    <property type="project" value="TreeGrafter"/>
</dbReference>
<comment type="similarity">
    <text evidence="6">Belongs to the peroxiredoxin family. AhpE subfamily.</text>
</comment>
<feature type="compositionally biased region" description="Gly residues" evidence="12">
    <location>
        <begin position="29"/>
        <end position="45"/>
    </location>
</feature>
<dbReference type="eggNOG" id="COG1225">
    <property type="taxonomic scope" value="Bacteria"/>
</dbReference>
<dbReference type="GO" id="GO:0033554">
    <property type="term" value="P:cellular response to stress"/>
    <property type="evidence" value="ECO:0007669"/>
    <property type="project" value="TreeGrafter"/>
</dbReference>
<keyword evidence="2" id="KW-0560">Oxidoreductase</keyword>
<protein>
    <recommendedName>
        <fullName evidence="9">Alkyl hydroperoxide reductase E</fullName>
        <ecNumber evidence="8">1.11.1.29</ecNumber>
    </recommendedName>
    <alternativeName>
        <fullName evidence="10">Mycoredoxin-dependent peroxiredoxin</fullName>
    </alternativeName>
    <alternativeName>
        <fullName evidence="11">Peroxiredoxin AhpE</fullName>
    </alternativeName>
    <alternativeName>
        <fullName evidence="3">Thioredoxin peroxidase</fullName>
    </alternativeName>
</protein>
<gene>
    <name evidence="14" type="ordered locus">Caci_1560</name>
</gene>
<comment type="function">
    <text evidence="5">Thiol-specific peroxidase that catalyzes the reduction of hydrogen peroxide and organic hydroperoxides to water and alcohols, respectively. Plays a role in cell protection against oxidative stress by detoxifying peroxides. May represent an important antioxidant defense against cytotoxic peroxides, especially peroxynitrite, which can be formed by activated macrophages during infection.</text>
</comment>
<reference evidence="14 15" key="1">
    <citation type="journal article" date="2009" name="Stand. Genomic Sci.">
        <title>Complete genome sequence of Catenulispora acidiphila type strain (ID 139908).</title>
        <authorList>
            <person name="Copeland A."/>
            <person name="Lapidus A."/>
            <person name="Glavina Del Rio T."/>
            <person name="Nolan M."/>
            <person name="Lucas S."/>
            <person name="Chen F."/>
            <person name="Tice H."/>
            <person name="Cheng J.F."/>
            <person name="Bruce D."/>
            <person name="Goodwin L."/>
            <person name="Pitluck S."/>
            <person name="Mikhailova N."/>
            <person name="Pati A."/>
            <person name="Ivanova N."/>
            <person name="Mavromatis K."/>
            <person name="Chen A."/>
            <person name="Palaniappan K."/>
            <person name="Chain P."/>
            <person name="Land M."/>
            <person name="Hauser L."/>
            <person name="Chang Y.J."/>
            <person name="Jeffries C.D."/>
            <person name="Chertkov O."/>
            <person name="Brettin T."/>
            <person name="Detter J.C."/>
            <person name="Han C."/>
            <person name="Ali Z."/>
            <person name="Tindall B.J."/>
            <person name="Goker M."/>
            <person name="Bristow J."/>
            <person name="Eisen J.A."/>
            <person name="Markowitz V."/>
            <person name="Hugenholtz P."/>
            <person name="Kyrpides N.C."/>
            <person name="Klenk H.P."/>
        </authorList>
    </citation>
    <scope>NUCLEOTIDE SEQUENCE [LARGE SCALE GENOMIC DNA]</scope>
    <source>
        <strain evidence="15">DSM 44928 / JCM 14897 / NBRC 102108 / NRRL B-24433 / ID139908</strain>
    </source>
</reference>
<evidence type="ECO:0000313" key="15">
    <source>
        <dbReference type="Proteomes" id="UP000000851"/>
    </source>
</evidence>
<evidence type="ECO:0000259" key="13">
    <source>
        <dbReference type="PROSITE" id="PS51352"/>
    </source>
</evidence>
<dbReference type="Gene3D" id="3.40.30.10">
    <property type="entry name" value="Glutaredoxin"/>
    <property type="match status" value="1"/>
</dbReference>
<evidence type="ECO:0000256" key="2">
    <source>
        <dbReference type="ARBA" id="ARBA00023002"/>
    </source>
</evidence>
<dbReference type="CDD" id="cd03018">
    <property type="entry name" value="PRX_AhpE_like"/>
    <property type="match status" value="1"/>
</dbReference>
<evidence type="ECO:0000256" key="1">
    <source>
        <dbReference type="ARBA" id="ARBA00009796"/>
    </source>
</evidence>
<dbReference type="Proteomes" id="UP000000851">
    <property type="component" value="Chromosome"/>
</dbReference>
<dbReference type="InterPro" id="IPR013766">
    <property type="entry name" value="Thioredoxin_domain"/>
</dbReference>
<dbReference type="KEGG" id="cai:Caci_1560"/>
<dbReference type="Pfam" id="PF00578">
    <property type="entry name" value="AhpC-TSA"/>
    <property type="match status" value="1"/>
</dbReference>
<dbReference type="PANTHER" id="PTHR10681">
    <property type="entry name" value="THIOREDOXIN PEROXIDASE"/>
    <property type="match status" value="1"/>
</dbReference>
<dbReference type="PANTHER" id="PTHR10681:SF128">
    <property type="entry name" value="THIOREDOXIN-DEPENDENT PEROXIDE REDUCTASE, MITOCHONDRIAL"/>
    <property type="match status" value="1"/>
</dbReference>
<dbReference type="OrthoDB" id="9812811at2"/>
<keyword evidence="15" id="KW-1185">Reference proteome</keyword>
<accession>C7QA83</accession>
<dbReference type="FunFam" id="3.40.30.10:FF:000118">
    <property type="entry name" value="Peroxiredoxin AhpE"/>
    <property type="match status" value="1"/>
</dbReference>
<evidence type="ECO:0000256" key="9">
    <source>
        <dbReference type="ARBA" id="ARBA00068979"/>
    </source>
</evidence>
<dbReference type="InterPro" id="IPR050217">
    <property type="entry name" value="Peroxiredoxin"/>
</dbReference>
<evidence type="ECO:0000256" key="5">
    <source>
        <dbReference type="ARBA" id="ARBA00056930"/>
    </source>
</evidence>
<evidence type="ECO:0000256" key="8">
    <source>
        <dbReference type="ARBA" id="ARBA00067009"/>
    </source>
</evidence>
<comment type="subunit">
    <text evidence="7">Homodimer. Forms both dimers and octamers; a tightly-associated dimer and a ring-like octamer.</text>
</comment>
<evidence type="ECO:0000313" key="14">
    <source>
        <dbReference type="EMBL" id="ACU70481.1"/>
    </source>
</evidence>